<dbReference type="EMBL" id="BK016234">
    <property type="protein sequence ID" value="DAG03693.1"/>
    <property type="molecule type" value="Genomic_DNA"/>
</dbReference>
<organism evidence="1">
    <name type="scientific">Siphoviridae sp. ct6bU4</name>
    <dbReference type="NCBI Taxonomy" id="2825344"/>
    <lineage>
        <taxon>Viruses</taxon>
        <taxon>Duplodnaviria</taxon>
        <taxon>Heunggongvirae</taxon>
        <taxon>Uroviricota</taxon>
        <taxon>Caudoviricetes</taxon>
    </lineage>
</organism>
<reference evidence="1" key="1">
    <citation type="journal article" date="2021" name="Proc. Natl. Acad. Sci. U.S.A.">
        <title>A Catalog of Tens of Thousands of Viruses from Human Metagenomes Reveals Hidden Associations with Chronic Diseases.</title>
        <authorList>
            <person name="Tisza M.J."/>
            <person name="Buck C.B."/>
        </authorList>
    </citation>
    <scope>NUCLEOTIDE SEQUENCE</scope>
    <source>
        <strain evidence="1">Ct6bU4</strain>
    </source>
</reference>
<accession>A0A8S5VAE5</accession>
<protein>
    <submittedName>
        <fullName evidence="1">Uncharacterized protein</fullName>
    </submittedName>
</protein>
<evidence type="ECO:0000313" key="1">
    <source>
        <dbReference type="EMBL" id="DAG03693.1"/>
    </source>
</evidence>
<proteinExistence type="predicted"/>
<sequence>MYTKFQILTVTLALFLTVCCAIAAIVTGVGFNGATIGIAACSGYAAYQITRKG</sequence>
<name>A0A8S5VAE5_9CAUD</name>